<dbReference type="SMART" id="SM00028">
    <property type="entry name" value="TPR"/>
    <property type="match status" value="3"/>
</dbReference>
<dbReference type="PROSITE" id="PS50005">
    <property type="entry name" value="TPR"/>
    <property type="match status" value="3"/>
</dbReference>
<keyword evidence="4" id="KW-1185">Reference proteome</keyword>
<reference evidence="3 4" key="1">
    <citation type="submission" date="2023-05" db="EMBL/GenBank/DDBJ databases">
        <title>B98-5 Cell Line De Novo Hybrid Assembly: An Optical Mapping Approach.</title>
        <authorList>
            <person name="Kananen K."/>
            <person name="Auerbach J.A."/>
            <person name="Kautto E."/>
            <person name="Blachly J.S."/>
        </authorList>
    </citation>
    <scope>NUCLEOTIDE SEQUENCE [LARGE SCALE GENOMIC DNA]</scope>
    <source>
        <strain evidence="3">B95-8</strain>
        <tissue evidence="3">Cell line</tissue>
    </source>
</reference>
<feature type="compositionally biased region" description="Acidic residues" evidence="2">
    <location>
        <begin position="279"/>
        <end position="294"/>
    </location>
</feature>
<dbReference type="InterPro" id="IPR011990">
    <property type="entry name" value="TPR-like_helical_dom_sf"/>
</dbReference>
<sequence length="294" mass="33180">MIQSSVGHISCSGSEAMGEKTEKAAEFYKEALRNDSSCTEALYNVGLTYEKLNRLDEALDCFLKLHAILRNSAEVLYQIANVYELMENLSEAIEWLMQVVSVVPTNPQVLAKLGELYDREGDKSQAFQYYYESYRRSGNYQKALDTYKDTHRKFPENVECLRFLVRLCTDLGLKDAQEYARKLKRLEKVKEIRAQHIKSSRDGSGGSRGKREGSASSDSGQNCSASSKGERLSAKLRTLPGTNEPYESSRNKEIDASYVDPLGPQIERPKTAAKKRIDEDDFADEELGDDLLPE</sequence>
<evidence type="ECO:0000256" key="1">
    <source>
        <dbReference type="PROSITE-ProRule" id="PRU00339"/>
    </source>
</evidence>
<dbReference type="Gene3D" id="1.25.40.10">
    <property type="entry name" value="Tetratricopeptide repeat domain"/>
    <property type="match status" value="1"/>
</dbReference>
<evidence type="ECO:0000313" key="3">
    <source>
        <dbReference type="EMBL" id="KAK2085526.1"/>
    </source>
</evidence>
<dbReference type="EMBL" id="JASSZA010000021">
    <property type="protein sequence ID" value="KAK2085526.1"/>
    <property type="molecule type" value="Genomic_DNA"/>
</dbReference>
<dbReference type="Pfam" id="PF13424">
    <property type="entry name" value="TPR_12"/>
    <property type="match status" value="1"/>
</dbReference>
<accession>A0ABQ9TLA7</accession>
<comment type="caution">
    <text evidence="3">The sequence shown here is derived from an EMBL/GenBank/DDBJ whole genome shotgun (WGS) entry which is preliminary data.</text>
</comment>
<feature type="repeat" description="TPR" evidence="1">
    <location>
        <begin position="107"/>
        <end position="140"/>
    </location>
</feature>
<protein>
    <submittedName>
        <fullName evidence="3">Uncharacterized protein</fullName>
    </submittedName>
</protein>
<feature type="repeat" description="TPR" evidence="1">
    <location>
        <begin position="73"/>
        <end position="106"/>
    </location>
</feature>
<feature type="compositionally biased region" description="Basic and acidic residues" evidence="2">
    <location>
        <begin position="267"/>
        <end position="278"/>
    </location>
</feature>
<feature type="compositionally biased region" description="Polar residues" evidence="2">
    <location>
        <begin position="218"/>
        <end position="227"/>
    </location>
</feature>
<organism evidence="3 4">
    <name type="scientific">Saguinus oedipus</name>
    <name type="common">Cotton-top tamarin</name>
    <name type="synonym">Oedipomidas oedipus</name>
    <dbReference type="NCBI Taxonomy" id="9490"/>
    <lineage>
        <taxon>Eukaryota</taxon>
        <taxon>Metazoa</taxon>
        <taxon>Chordata</taxon>
        <taxon>Craniata</taxon>
        <taxon>Vertebrata</taxon>
        <taxon>Euteleostomi</taxon>
        <taxon>Mammalia</taxon>
        <taxon>Eutheria</taxon>
        <taxon>Euarchontoglires</taxon>
        <taxon>Primates</taxon>
        <taxon>Haplorrhini</taxon>
        <taxon>Platyrrhini</taxon>
        <taxon>Cebidae</taxon>
        <taxon>Callitrichinae</taxon>
        <taxon>Saguinus</taxon>
    </lineage>
</organism>
<evidence type="ECO:0000313" key="4">
    <source>
        <dbReference type="Proteomes" id="UP001266305"/>
    </source>
</evidence>
<evidence type="ECO:0000256" key="2">
    <source>
        <dbReference type="SAM" id="MobiDB-lite"/>
    </source>
</evidence>
<gene>
    <name evidence="3" type="ORF">P7K49_036826</name>
</gene>
<dbReference type="PANTHER" id="PTHR44117:SF1">
    <property type="entry name" value="INTRAFLAGELLAR TRANSPORT PROTEIN 88 HOMOLOG"/>
    <property type="match status" value="1"/>
</dbReference>
<name>A0ABQ9TLA7_SAGOE</name>
<dbReference type="PANTHER" id="PTHR44117">
    <property type="entry name" value="INTRAFLAGELLAR TRANSPORT PROTEIN 88 HOMOLOG"/>
    <property type="match status" value="1"/>
</dbReference>
<feature type="repeat" description="TPR" evidence="1">
    <location>
        <begin position="39"/>
        <end position="72"/>
    </location>
</feature>
<feature type="region of interest" description="Disordered" evidence="2">
    <location>
        <begin position="194"/>
        <end position="294"/>
    </location>
</feature>
<dbReference type="SUPFAM" id="SSF48452">
    <property type="entry name" value="TPR-like"/>
    <property type="match status" value="1"/>
</dbReference>
<proteinExistence type="predicted"/>
<dbReference type="InterPro" id="IPR019734">
    <property type="entry name" value="TPR_rpt"/>
</dbReference>
<dbReference type="Proteomes" id="UP001266305">
    <property type="component" value="Unassembled WGS sequence"/>
</dbReference>
<keyword evidence="1" id="KW-0802">TPR repeat</keyword>